<feature type="transmembrane region" description="Helical" evidence="1">
    <location>
        <begin position="154"/>
        <end position="175"/>
    </location>
</feature>
<dbReference type="RefSeq" id="WP_158089653.1">
    <property type="nucleotide sequence ID" value="NZ_LVJN01000021.1"/>
</dbReference>
<dbReference type="InterPro" id="IPR018639">
    <property type="entry name" value="DUF2062"/>
</dbReference>
<proteinExistence type="predicted"/>
<sequence>MAADDDNKKRNWKHYLRYQFIRLLRLAEHPHQIALGVAWGVFISFTPYIGFHLIGAALLCVFFGGSKIAAWIGTLVGNPATFPFFFWADFKLGVIMLGRGSEHVSGLEAITEFVNTLIDLAGKLMSWDGMVAVWHGDWAFILPLTGRDVLLDTVLTITAGGMVFGPLSGALFYWLTYRSITLTRHQRTQRMEKARARHRSWKLERQEG</sequence>
<feature type="transmembrane region" description="Helical" evidence="1">
    <location>
        <begin position="33"/>
        <end position="61"/>
    </location>
</feature>
<accession>A0A1Y2JZF3</accession>
<dbReference type="Proteomes" id="UP000194003">
    <property type="component" value="Unassembled WGS sequence"/>
</dbReference>
<evidence type="ECO:0000256" key="1">
    <source>
        <dbReference type="SAM" id="Phobius"/>
    </source>
</evidence>
<feature type="transmembrane region" description="Helical" evidence="1">
    <location>
        <begin position="68"/>
        <end position="88"/>
    </location>
</feature>
<dbReference type="PANTHER" id="PTHR40547:SF1">
    <property type="entry name" value="SLL0298 PROTEIN"/>
    <property type="match status" value="1"/>
</dbReference>
<feature type="domain" description="DUF2062" evidence="2">
    <location>
        <begin position="15"/>
        <end position="187"/>
    </location>
</feature>
<name>A0A1Y2JZF3_9PROT</name>
<dbReference type="AlphaFoldDB" id="A0A1Y2JZF3"/>
<keyword evidence="1" id="KW-0472">Membrane</keyword>
<evidence type="ECO:0000313" key="4">
    <source>
        <dbReference type="Proteomes" id="UP000194003"/>
    </source>
</evidence>
<dbReference type="PANTHER" id="PTHR40547">
    <property type="entry name" value="SLL0298 PROTEIN"/>
    <property type="match status" value="1"/>
</dbReference>
<gene>
    <name evidence="3" type="ORF">MAIT1_00759</name>
</gene>
<keyword evidence="1" id="KW-0812">Transmembrane</keyword>
<dbReference type="EMBL" id="LVJN01000021">
    <property type="protein sequence ID" value="OSM00277.1"/>
    <property type="molecule type" value="Genomic_DNA"/>
</dbReference>
<comment type="caution">
    <text evidence="3">The sequence shown here is derived from an EMBL/GenBank/DDBJ whole genome shotgun (WGS) entry which is preliminary data.</text>
</comment>
<organism evidence="3 4">
    <name type="scientific">Magnetofaba australis IT-1</name>
    <dbReference type="NCBI Taxonomy" id="1434232"/>
    <lineage>
        <taxon>Bacteria</taxon>
        <taxon>Pseudomonadati</taxon>
        <taxon>Pseudomonadota</taxon>
        <taxon>Magnetococcia</taxon>
        <taxon>Magnetococcales</taxon>
        <taxon>Magnetococcaceae</taxon>
        <taxon>Magnetofaba</taxon>
    </lineage>
</organism>
<keyword evidence="1" id="KW-1133">Transmembrane helix</keyword>
<reference evidence="3 4" key="1">
    <citation type="journal article" date="2016" name="BMC Genomics">
        <title>Combined genomic and structural analyses of a cultured magnetotactic bacterium reveals its niche adaptation to a dynamic environment.</title>
        <authorList>
            <person name="Araujo A.C."/>
            <person name="Morillo V."/>
            <person name="Cypriano J."/>
            <person name="Teixeira L.C."/>
            <person name="Leao P."/>
            <person name="Lyra S."/>
            <person name="Almeida L.G."/>
            <person name="Bazylinski D.A."/>
            <person name="Vasconcellos A.T."/>
            <person name="Abreu F."/>
            <person name="Lins U."/>
        </authorList>
    </citation>
    <scope>NUCLEOTIDE SEQUENCE [LARGE SCALE GENOMIC DNA]</scope>
    <source>
        <strain evidence="3 4">IT-1</strain>
    </source>
</reference>
<dbReference type="Pfam" id="PF09835">
    <property type="entry name" value="DUF2062"/>
    <property type="match status" value="1"/>
</dbReference>
<evidence type="ECO:0000259" key="2">
    <source>
        <dbReference type="Pfam" id="PF09835"/>
    </source>
</evidence>
<keyword evidence="4" id="KW-1185">Reference proteome</keyword>
<dbReference type="OrthoDB" id="7360463at2"/>
<dbReference type="STRING" id="1434232.MAIT1_00759"/>
<protein>
    <recommendedName>
        <fullName evidence="2">DUF2062 domain-containing protein</fullName>
    </recommendedName>
</protein>
<evidence type="ECO:0000313" key="3">
    <source>
        <dbReference type="EMBL" id="OSM00277.1"/>
    </source>
</evidence>